<sequence>MPSSDIFQDQGWLGYFDFLNGPVYTELVKDFWKKCDIFTQENADREYENKVVEDLENNRGKSRIELGLREFTETEIRSGCTGYEV</sequence>
<accession>A0A392SQI2</accession>
<protein>
    <recommendedName>
        <fullName evidence="3">Cullin-like protein</fullName>
    </recommendedName>
</protein>
<organism evidence="1 2">
    <name type="scientific">Trifolium medium</name>
    <dbReference type="NCBI Taxonomy" id="97028"/>
    <lineage>
        <taxon>Eukaryota</taxon>
        <taxon>Viridiplantae</taxon>
        <taxon>Streptophyta</taxon>
        <taxon>Embryophyta</taxon>
        <taxon>Tracheophyta</taxon>
        <taxon>Spermatophyta</taxon>
        <taxon>Magnoliopsida</taxon>
        <taxon>eudicotyledons</taxon>
        <taxon>Gunneridae</taxon>
        <taxon>Pentapetalae</taxon>
        <taxon>rosids</taxon>
        <taxon>fabids</taxon>
        <taxon>Fabales</taxon>
        <taxon>Fabaceae</taxon>
        <taxon>Papilionoideae</taxon>
        <taxon>50 kb inversion clade</taxon>
        <taxon>NPAAA clade</taxon>
        <taxon>Hologalegina</taxon>
        <taxon>IRL clade</taxon>
        <taxon>Trifolieae</taxon>
        <taxon>Trifolium</taxon>
    </lineage>
</organism>
<dbReference type="EMBL" id="LXQA010419840">
    <property type="protein sequence ID" value="MCI50657.1"/>
    <property type="molecule type" value="Genomic_DNA"/>
</dbReference>
<proteinExistence type="predicted"/>
<name>A0A392SQI2_9FABA</name>
<evidence type="ECO:0000313" key="1">
    <source>
        <dbReference type="EMBL" id="MCI50657.1"/>
    </source>
</evidence>
<evidence type="ECO:0008006" key="3">
    <source>
        <dbReference type="Google" id="ProtNLM"/>
    </source>
</evidence>
<reference evidence="1 2" key="1">
    <citation type="journal article" date="2018" name="Front. Plant Sci.">
        <title>Red Clover (Trifolium pratense) and Zigzag Clover (T. medium) - A Picture of Genomic Similarities and Differences.</title>
        <authorList>
            <person name="Dluhosova J."/>
            <person name="Istvanek J."/>
            <person name="Nedelnik J."/>
            <person name="Repkova J."/>
        </authorList>
    </citation>
    <scope>NUCLEOTIDE SEQUENCE [LARGE SCALE GENOMIC DNA]</scope>
    <source>
        <strain evidence="2">cv. 10/8</strain>
        <tissue evidence="1">Leaf</tissue>
    </source>
</reference>
<dbReference type="AlphaFoldDB" id="A0A392SQI2"/>
<evidence type="ECO:0000313" key="2">
    <source>
        <dbReference type="Proteomes" id="UP000265520"/>
    </source>
</evidence>
<keyword evidence="2" id="KW-1185">Reference proteome</keyword>
<feature type="non-terminal residue" evidence="1">
    <location>
        <position position="85"/>
    </location>
</feature>
<comment type="caution">
    <text evidence="1">The sequence shown here is derived from an EMBL/GenBank/DDBJ whole genome shotgun (WGS) entry which is preliminary data.</text>
</comment>
<dbReference type="Proteomes" id="UP000265520">
    <property type="component" value="Unassembled WGS sequence"/>
</dbReference>